<feature type="coiled-coil region" evidence="2">
    <location>
        <begin position="45"/>
        <end position="114"/>
    </location>
</feature>
<gene>
    <name evidence="5" type="ORF">KDA27_00980</name>
</gene>
<reference evidence="5" key="2">
    <citation type="journal article" date="2021" name="Microbiome">
        <title>Successional dynamics and alternative stable states in a saline activated sludge microbial community over 9 years.</title>
        <authorList>
            <person name="Wang Y."/>
            <person name="Ye J."/>
            <person name="Ju F."/>
            <person name="Liu L."/>
            <person name="Boyd J.A."/>
            <person name="Deng Y."/>
            <person name="Parks D.H."/>
            <person name="Jiang X."/>
            <person name="Yin X."/>
            <person name="Woodcroft B.J."/>
            <person name="Tyson G.W."/>
            <person name="Hugenholtz P."/>
            <person name="Polz M.F."/>
            <person name="Zhang T."/>
        </authorList>
    </citation>
    <scope>NUCLEOTIDE SEQUENCE</scope>
    <source>
        <strain evidence="5">HKST-UBA02</strain>
    </source>
</reference>
<feature type="domain" description="M23ase beta-sheet core" evidence="4">
    <location>
        <begin position="308"/>
        <end position="400"/>
    </location>
</feature>
<dbReference type="PANTHER" id="PTHR21666">
    <property type="entry name" value="PEPTIDASE-RELATED"/>
    <property type="match status" value="1"/>
</dbReference>
<accession>A0A956N8I1</accession>
<dbReference type="SUPFAM" id="SSF51261">
    <property type="entry name" value="Duplicated hybrid motif"/>
    <property type="match status" value="1"/>
</dbReference>
<sequence>MSPRGRILQRRSPWPFLLTAFLCGAIGLILTLGTPAIGTAQDKGIESGRAELDRLKSEIESNRKRIASLQKKEKEAAALQASVEADRRLTVRYLDRLAEQERALREDHATQQAQLLEMQIQAEEAATRLRERLIRYHRFRNVSGEALLLSSESFSQLFARSQFLKRLIHSDQLELASLAQDREFIAQASTELEEKRAELDHLYEEKRAEERRLAAKSESAQQALSEIQGERTDHEKHLRQLEASQSQIKKMLEQLERERRERKERGLVTGPPPEGFEKGNLLWPVQGKVVANFGREIHPKYKTEVPLNGIVIGAPEGDPIVACASGEVVYVGWYDGYGRTVMLSHGGGFYTIYAHASKIRVAKGQRVGAGEVIAEVGDTDSTRGPCLHFEIRKEAEALDPRKWLR</sequence>
<evidence type="ECO:0000256" key="1">
    <source>
        <dbReference type="ARBA" id="ARBA00022729"/>
    </source>
</evidence>
<dbReference type="Pfam" id="PF01551">
    <property type="entry name" value="Peptidase_M23"/>
    <property type="match status" value="1"/>
</dbReference>
<evidence type="ECO:0000259" key="4">
    <source>
        <dbReference type="Pfam" id="PF01551"/>
    </source>
</evidence>
<dbReference type="AlphaFoldDB" id="A0A956N8I1"/>
<dbReference type="EMBL" id="JAGQHS010000002">
    <property type="protein sequence ID" value="MCA9754346.1"/>
    <property type="molecule type" value="Genomic_DNA"/>
</dbReference>
<organism evidence="5 6">
    <name type="scientific">Eiseniibacteriota bacterium</name>
    <dbReference type="NCBI Taxonomy" id="2212470"/>
    <lineage>
        <taxon>Bacteria</taxon>
        <taxon>Candidatus Eiseniibacteriota</taxon>
    </lineage>
</organism>
<evidence type="ECO:0000256" key="3">
    <source>
        <dbReference type="SAM" id="MobiDB-lite"/>
    </source>
</evidence>
<dbReference type="InterPro" id="IPR011055">
    <property type="entry name" value="Dup_hybrid_motif"/>
</dbReference>
<dbReference type="Proteomes" id="UP000739538">
    <property type="component" value="Unassembled WGS sequence"/>
</dbReference>
<dbReference type="CDD" id="cd12797">
    <property type="entry name" value="M23_peptidase"/>
    <property type="match status" value="1"/>
</dbReference>
<keyword evidence="2" id="KW-0175">Coiled coil</keyword>
<name>A0A956N8I1_UNCEI</name>
<dbReference type="PANTHER" id="PTHR21666:SF289">
    <property type="entry name" value="L-ALA--D-GLU ENDOPEPTIDASE"/>
    <property type="match status" value="1"/>
</dbReference>
<evidence type="ECO:0000313" key="6">
    <source>
        <dbReference type="Proteomes" id="UP000739538"/>
    </source>
</evidence>
<dbReference type="InterPro" id="IPR050570">
    <property type="entry name" value="Cell_wall_metabolism_enzyme"/>
</dbReference>
<protein>
    <submittedName>
        <fullName evidence="5">Peptidoglycan DD-metalloendopeptidase family protein</fullName>
    </submittedName>
</protein>
<evidence type="ECO:0000256" key="2">
    <source>
        <dbReference type="SAM" id="Coils"/>
    </source>
</evidence>
<dbReference type="GO" id="GO:0004222">
    <property type="term" value="F:metalloendopeptidase activity"/>
    <property type="evidence" value="ECO:0007669"/>
    <property type="project" value="TreeGrafter"/>
</dbReference>
<feature type="region of interest" description="Disordered" evidence="3">
    <location>
        <begin position="213"/>
        <end position="232"/>
    </location>
</feature>
<proteinExistence type="predicted"/>
<dbReference type="Gene3D" id="2.70.70.10">
    <property type="entry name" value="Glucose Permease (Domain IIA)"/>
    <property type="match status" value="1"/>
</dbReference>
<dbReference type="InterPro" id="IPR016047">
    <property type="entry name" value="M23ase_b-sheet_dom"/>
</dbReference>
<evidence type="ECO:0000313" key="5">
    <source>
        <dbReference type="EMBL" id="MCA9754346.1"/>
    </source>
</evidence>
<dbReference type="Gene3D" id="6.10.250.3150">
    <property type="match status" value="1"/>
</dbReference>
<comment type="caution">
    <text evidence="5">The sequence shown here is derived from an EMBL/GenBank/DDBJ whole genome shotgun (WGS) entry which is preliminary data.</text>
</comment>
<reference evidence="5" key="1">
    <citation type="submission" date="2020-04" db="EMBL/GenBank/DDBJ databases">
        <authorList>
            <person name="Zhang T."/>
        </authorList>
    </citation>
    <scope>NUCLEOTIDE SEQUENCE</scope>
    <source>
        <strain evidence="5">HKST-UBA02</strain>
    </source>
</reference>
<keyword evidence="1" id="KW-0732">Signal</keyword>